<organism evidence="1">
    <name type="scientific">Gordonia sp. MP11Mi</name>
    <dbReference type="NCBI Taxonomy" id="3022769"/>
    <lineage>
        <taxon>Bacteria</taxon>
        <taxon>Bacillati</taxon>
        <taxon>Actinomycetota</taxon>
        <taxon>Actinomycetes</taxon>
        <taxon>Mycobacteriales</taxon>
        <taxon>Gordoniaceae</taxon>
        <taxon>Gordonia</taxon>
    </lineage>
</organism>
<dbReference type="EMBL" id="CP128986">
    <property type="protein sequence ID" value="WOC12190.1"/>
    <property type="molecule type" value="Genomic_DNA"/>
</dbReference>
<gene>
    <name evidence="1" type="ORF">MP11Mi_12720</name>
</gene>
<protein>
    <recommendedName>
        <fullName evidence="2">SMI1/KNR4 family protein</fullName>
    </recommendedName>
</protein>
<sequence length="192" mass="21768">MSLITWFPCPGKYTTFSQIGSGTLAYDPSSILKIIDTYPRESFTELGGVQYVSVTHVEPPAQISEINDAWSGRTLPPALLAHWSISREIVLLYAKGSEGIIFYDPMTSREQTDALSSDFRIEDDSFHSDDVVVGDMQGYDHRFLYSPDEGWMIHDSIAPRSEWIRLGDTLNHLLAVYLEHHESGEWEALLRQ</sequence>
<reference evidence="1" key="1">
    <citation type="submission" date="2023-06" db="EMBL/GenBank/DDBJ databases">
        <title>Gordonia sp. nov. and Pseudochrobactrum sp. nov., two species isolated from the burying beetle Nicrophorus vespilloides.</title>
        <authorList>
            <person name="Poehlein A."/>
            <person name="Guzman J."/>
            <person name="Daniel R."/>
            <person name="Vilcinskas A."/>
        </authorList>
    </citation>
    <scope>NUCLEOTIDE SEQUENCE</scope>
    <source>
        <strain evidence="1">MP11Mi</strain>
    </source>
</reference>
<name>A0AA97GUX7_9ACTN</name>
<accession>A0AA97GUX7</accession>
<dbReference type="AlphaFoldDB" id="A0AA97GUX7"/>
<dbReference type="RefSeq" id="WP_420041441.1">
    <property type="nucleotide sequence ID" value="NZ_CP128986.1"/>
</dbReference>
<evidence type="ECO:0000313" key="1">
    <source>
        <dbReference type="EMBL" id="WOC12190.1"/>
    </source>
</evidence>
<proteinExistence type="predicted"/>
<evidence type="ECO:0008006" key="2">
    <source>
        <dbReference type="Google" id="ProtNLM"/>
    </source>
</evidence>